<evidence type="ECO:0000313" key="12">
    <source>
        <dbReference type="EMBL" id="RHC95626.1"/>
    </source>
</evidence>
<dbReference type="Gene3D" id="3.30.950.10">
    <property type="entry name" value="Methyltransferase, Cobalt-precorrin-4 Transmethylase, Domain 2"/>
    <property type="match status" value="1"/>
</dbReference>
<gene>
    <name evidence="12" type="primary">cobA</name>
    <name evidence="12" type="ORF">DW820_00355</name>
</gene>
<dbReference type="EC" id="2.1.1.107" evidence="2"/>
<evidence type="ECO:0000259" key="10">
    <source>
        <dbReference type="Pfam" id="PF00590"/>
    </source>
</evidence>
<dbReference type="InterPro" id="IPR003754">
    <property type="entry name" value="4pyrrol_synth_uPrphyn_synth"/>
</dbReference>
<keyword evidence="4 9" id="KW-0489">Methyltransferase</keyword>
<dbReference type="InterPro" id="IPR036108">
    <property type="entry name" value="4pyrrol_syn_uPrphyn_synt_sf"/>
</dbReference>
<reference evidence="12 13" key="1">
    <citation type="submission" date="2018-08" db="EMBL/GenBank/DDBJ databases">
        <title>A genome reference for cultivated species of the human gut microbiota.</title>
        <authorList>
            <person name="Zou Y."/>
            <person name="Xue W."/>
            <person name="Luo G."/>
        </authorList>
    </citation>
    <scope>NUCLEOTIDE SEQUENCE [LARGE SCALE GENOMIC DNA]</scope>
    <source>
        <strain evidence="12 13">AM33-3BH</strain>
    </source>
</reference>
<evidence type="ECO:0000256" key="5">
    <source>
        <dbReference type="ARBA" id="ARBA00022679"/>
    </source>
</evidence>
<protein>
    <recommendedName>
        <fullName evidence="3">Uroporphyrinogen-III C-methyltransferase</fullName>
        <ecNumber evidence="2">2.1.1.107</ecNumber>
    </recommendedName>
    <alternativeName>
        <fullName evidence="8">Uroporphyrinogen III methylase</fullName>
    </alternativeName>
</protein>
<dbReference type="GO" id="GO:0004851">
    <property type="term" value="F:uroporphyrin-III C-methyltransferase activity"/>
    <property type="evidence" value="ECO:0007669"/>
    <property type="project" value="UniProtKB-EC"/>
</dbReference>
<proteinExistence type="inferred from homology"/>
<evidence type="ECO:0000313" key="13">
    <source>
        <dbReference type="Proteomes" id="UP000285773"/>
    </source>
</evidence>
<keyword evidence="7" id="KW-0627">Porphyrin biosynthesis</keyword>
<dbReference type="FunFam" id="3.40.1010.10:FF:000001">
    <property type="entry name" value="Siroheme synthase"/>
    <property type="match status" value="1"/>
</dbReference>
<evidence type="ECO:0000256" key="8">
    <source>
        <dbReference type="ARBA" id="ARBA00079776"/>
    </source>
</evidence>
<dbReference type="Gene3D" id="3.40.1010.10">
    <property type="entry name" value="Cobalt-precorrin-4 Transmethylase, Domain 1"/>
    <property type="match status" value="1"/>
</dbReference>
<dbReference type="InterPro" id="IPR003043">
    <property type="entry name" value="Uropor_MeTrfase_CS"/>
</dbReference>
<dbReference type="NCBIfam" id="NF004790">
    <property type="entry name" value="PRK06136.1"/>
    <property type="match status" value="1"/>
</dbReference>
<dbReference type="Proteomes" id="UP000285773">
    <property type="component" value="Unassembled WGS sequence"/>
</dbReference>
<dbReference type="InterPro" id="IPR050161">
    <property type="entry name" value="Siro_Cobalamin_biosynth"/>
</dbReference>
<feature type="domain" description="Tetrapyrrole methylase" evidence="10">
    <location>
        <begin position="5"/>
        <end position="214"/>
    </location>
</feature>
<evidence type="ECO:0000256" key="2">
    <source>
        <dbReference type="ARBA" id="ARBA00012162"/>
    </source>
</evidence>
<evidence type="ECO:0000256" key="9">
    <source>
        <dbReference type="RuleBase" id="RU003960"/>
    </source>
</evidence>
<evidence type="ECO:0000259" key="11">
    <source>
        <dbReference type="Pfam" id="PF02602"/>
    </source>
</evidence>
<dbReference type="SUPFAM" id="SSF53790">
    <property type="entry name" value="Tetrapyrrole methylase"/>
    <property type="match status" value="1"/>
</dbReference>
<dbReference type="RefSeq" id="WP_118094987.1">
    <property type="nucleotide sequence ID" value="NZ_JADMUA010000003.1"/>
</dbReference>
<evidence type="ECO:0000256" key="1">
    <source>
        <dbReference type="ARBA" id="ARBA00005879"/>
    </source>
</evidence>
<dbReference type="PANTHER" id="PTHR45790:SF3">
    <property type="entry name" value="S-ADENOSYL-L-METHIONINE-DEPENDENT UROPORPHYRINOGEN III METHYLTRANSFERASE, CHLOROPLASTIC"/>
    <property type="match status" value="1"/>
</dbReference>
<evidence type="ECO:0000256" key="4">
    <source>
        <dbReference type="ARBA" id="ARBA00022603"/>
    </source>
</evidence>
<dbReference type="PROSITE" id="PS00840">
    <property type="entry name" value="SUMT_2"/>
    <property type="match status" value="1"/>
</dbReference>
<dbReference type="GO" id="GO:0032259">
    <property type="term" value="P:methylation"/>
    <property type="evidence" value="ECO:0007669"/>
    <property type="project" value="UniProtKB-KW"/>
</dbReference>
<dbReference type="AlphaFoldDB" id="A0A414CKR7"/>
<dbReference type="Pfam" id="PF02602">
    <property type="entry name" value="HEM4"/>
    <property type="match status" value="1"/>
</dbReference>
<comment type="caution">
    <text evidence="12">The sequence shown here is derived from an EMBL/GenBank/DDBJ whole genome shotgun (WGS) entry which is preliminary data.</text>
</comment>
<sequence>MSGFVSLVGAGPGDEELISVKGARRLEEADVLIYDRLVNPMLLTYTNANCEKIYVGKIPNQPCVSQEEIEEVLVEKAKAGKKVVRLKSGDPYIFGRGGEEAQTLIQEGVPFEVVPGITSAIAGLAYAGIPMTFRNIATSFHVFTGHLQDASEALNWDAISHLKGTLVFLMGMKNLQTICEELMVRGYDKDTPVAIIEWATHPQQRSIDGKLETIVGLVEQHQMKAPSLIVIGDVVAFREELNYHEKLPLFGRTILVQETPNAKLPKLLKDAGATVYAFQSPSKLLAKELSLPELSSIDGVLITDPSSWKFFVAYLQDKELDIRSLSHLKIVASGHHTIKAIKESGIRLYDQINDFAEENFVKRMANQEGNWIVLTSDIKEKAVAEVFDFPIYSTHSVDFESESFAYHSEDIQLVCLPNSAAAYHFVLMAEKSQENWREEPIIIMGDNTRSVLEKAGYHHLIESEEKTLKSVCKACQTFFRRESENE</sequence>
<evidence type="ECO:0000256" key="6">
    <source>
        <dbReference type="ARBA" id="ARBA00022691"/>
    </source>
</evidence>
<dbReference type="InterPro" id="IPR000878">
    <property type="entry name" value="4pyrrol_Mease"/>
</dbReference>
<dbReference type="InterPro" id="IPR035996">
    <property type="entry name" value="4pyrrol_Methylase_sf"/>
</dbReference>
<dbReference type="FunFam" id="3.30.950.10:FF:000001">
    <property type="entry name" value="Siroheme synthase"/>
    <property type="match status" value="1"/>
</dbReference>
<dbReference type="Gene3D" id="3.40.50.10090">
    <property type="match status" value="1"/>
</dbReference>
<dbReference type="GO" id="GO:0004852">
    <property type="term" value="F:uroporphyrinogen-III synthase activity"/>
    <property type="evidence" value="ECO:0007669"/>
    <property type="project" value="InterPro"/>
</dbReference>
<feature type="domain" description="Tetrapyrrole biosynthesis uroporphyrinogen III synthase" evidence="11">
    <location>
        <begin position="292"/>
        <end position="470"/>
    </location>
</feature>
<keyword evidence="6" id="KW-0949">S-adenosyl-L-methionine</keyword>
<dbReference type="InterPro" id="IPR006366">
    <property type="entry name" value="CobA/CysG_C"/>
</dbReference>
<dbReference type="InterPro" id="IPR014776">
    <property type="entry name" value="4pyrrole_Mease_sub2"/>
</dbReference>
<accession>A0A414CKR7</accession>
<organism evidence="12 13">
    <name type="scientific">Streptococcus parasanguinis</name>
    <dbReference type="NCBI Taxonomy" id="1318"/>
    <lineage>
        <taxon>Bacteria</taxon>
        <taxon>Bacillati</taxon>
        <taxon>Bacillota</taxon>
        <taxon>Bacilli</taxon>
        <taxon>Lactobacillales</taxon>
        <taxon>Streptococcaceae</taxon>
        <taxon>Streptococcus</taxon>
    </lineage>
</organism>
<dbReference type="Pfam" id="PF00590">
    <property type="entry name" value="TP_methylase"/>
    <property type="match status" value="1"/>
</dbReference>
<keyword evidence="5 9" id="KW-0808">Transferase</keyword>
<dbReference type="PANTHER" id="PTHR45790">
    <property type="entry name" value="SIROHEME SYNTHASE-RELATED"/>
    <property type="match status" value="1"/>
</dbReference>
<evidence type="ECO:0000256" key="7">
    <source>
        <dbReference type="ARBA" id="ARBA00023244"/>
    </source>
</evidence>
<dbReference type="NCBIfam" id="TIGR01469">
    <property type="entry name" value="cobA_cysG_Cterm"/>
    <property type="match status" value="1"/>
</dbReference>
<comment type="similarity">
    <text evidence="1 9">Belongs to the precorrin methyltransferase family.</text>
</comment>
<dbReference type="EMBL" id="QSIO01000001">
    <property type="protein sequence ID" value="RHC95626.1"/>
    <property type="molecule type" value="Genomic_DNA"/>
</dbReference>
<evidence type="ECO:0000256" key="3">
    <source>
        <dbReference type="ARBA" id="ARBA00018323"/>
    </source>
</evidence>
<dbReference type="CDD" id="cd11642">
    <property type="entry name" value="SUMT"/>
    <property type="match status" value="1"/>
</dbReference>
<name>A0A414CKR7_STRPA</name>
<dbReference type="SUPFAM" id="SSF69618">
    <property type="entry name" value="HemD-like"/>
    <property type="match status" value="1"/>
</dbReference>
<dbReference type="GO" id="GO:0019354">
    <property type="term" value="P:siroheme biosynthetic process"/>
    <property type="evidence" value="ECO:0007669"/>
    <property type="project" value="InterPro"/>
</dbReference>
<dbReference type="InterPro" id="IPR014777">
    <property type="entry name" value="4pyrrole_Mease_sub1"/>
</dbReference>